<accession>A0A0D0C3B5</accession>
<dbReference type="EMBL" id="KN834845">
    <property type="protein sequence ID" value="KIK52317.1"/>
    <property type="molecule type" value="Genomic_DNA"/>
</dbReference>
<evidence type="ECO:0000256" key="1">
    <source>
        <dbReference type="SAM" id="Phobius"/>
    </source>
</evidence>
<name>A0A0D0C3B5_9AGAR</name>
<dbReference type="AlphaFoldDB" id="A0A0D0C3B5"/>
<dbReference type="OrthoDB" id="3249498at2759"/>
<sequence>MAKLIFYWEALTMLSALIWLTSQNGCRGFECKPFQLTFCSDSSNTVDMFSSLSALPNYSLILLAAVNIMVQFHIDLRVMHIAGSENTTADALSRFDFDSVWSAHLDITLHTIQPPQLSLGVSKK</sequence>
<proteinExistence type="predicted"/>
<evidence type="ECO:0008006" key="5">
    <source>
        <dbReference type="Google" id="ProtNLM"/>
    </source>
</evidence>
<dbReference type="HOGENOM" id="CLU_125038_0_0_1"/>
<keyword evidence="1" id="KW-0472">Membrane</keyword>
<evidence type="ECO:0000313" key="3">
    <source>
        <dbReference type="EMBL" id="KIK52317.1"/>
    </source>
</evidence>
<keyword evidence="2" id="KW-0732">Signal</keyword>
<dbReference type="Proteomes" id="UP000053593">
    <property type="component" value="Unassembled WGS sequence"/>
</dbReference>
<evidence type="ECO:0000256" key="2">
    <source>
        <dbReference type="SAM" id="SignalP"/>
    </source>
</evidence>
<evidence type="ECO:0000313" key="4">
    <source>
        <dbReference type="Proteomes" id="UP000053593"/>
    </source>
</evidence>
<feature type="chain" id="PRO_5002207644" description="RNase H type-1 domain-containing protein" evidence="2">
    <location>
        <begin position="29"/>
        <end position="124"/>
    </location>
</feature>
<keyword evidence="1" id="KW-0812">Transmembrane</keyword>
<keyword evidence="1" id="KW-1133">Transmembrane helix</keyword>
<reference evidence="3 4" key="1">
    <citation type="submission" date="2014-04" db="EMBL/GenBank/DDBJ databases">
        <title>Evolutionary Origins and Diversification of the Mycorrhizal Mutualists.</title>
        <authorList>
            <consortium name="DOE Joint Genome Institute"/>
            <consortium name="Mycorrhizal Genomics Consortium"/>
            <person name="Kohler A."/>
            <person name="Kuo A."/>
            <person name="Nagy L.G."/>
            <person name="Floudas D."/>
            <person name="Copeland A."/>
            <person name="Barry K.W."/>
            <person name="Cichocki N."/>
            <person name="Veneault-Fourrey C."/>
            <person name="LaButti K."/>
            <person name="Lindquist E.A."/>
            <person name="Lipzen A."/>
            <person name="Lundell T."/>
            <person name="Morin E."/>
            <person name="Murat C."/>
            <person name="Riley R."/>
            <person name="Ohm R."/>
            <person name="Sun H."/>
            <person name="Tunlid A."/>
            <person name="Henrissat B."/>
            <person name="Grigoriev I.V."/>
            <person name="Hibbett D.S."/>
            <person name="Martin F."/>
        </authorList>
    </citation>
    <scope>NUCLEOTIDE SEQUENCE [LARGE SCALE GENOMIC DNA]</scope>
    <source>
        <strain evidence="3 4">FD-317 M1</strain>
    </source>
</reference>
<feature type="signal peptide" evidence="2">
    <location>
        <begin position="1"/>
        <end position="28"/>
    </location>
</feature>
<feature type="transmembrane region" description="Helical" evidence="1">
    <location>
        <begin position="52"/>
        <end position="70"/>
    </location>
</feature>
<keyword evidence="4" id="KW-1185">Reference proteome</keyword>
<protein>
    <recommendedName>
        <fullName evidence="5">RNase H type-1 domain-containing protein</fullName>
    </recommendedName>
</protein>
<gene>
    <name evidence="3" type="ORF">GYMLUDRAFT_180270</name>
</gene>
<organism evidence="3 4">
    <name type="scientific">Collybiopsis luxurians FD-317 M1</name>
    <dbReference type="NCBI Taxonomy" id="944289"/>
    <lineage>
        <taxon>Eukaryota</taxon>
        <taxon>Fungi</taxon>
        <taxon>Dikarya</taxon>
        <taxon>Basidiomycota</taxon>
        <taxon>Agaricomycotina</taxon>
        <taxon>Agaricomycetes</taxon>
        <taxon>Agaricomycetidae</taxon>
        <taxon>Agaricales</taxon>
        <taxon>Marasmiineae</taxon>
        <taxon>Omphalotaceae</taxon>
        <taxon>Collybiopsis</taxon>
        <taxon>Collybiopsis luxurians</taxon>
    </lineage>
</organism>